<evidence type="ECO:0000313" key="3">
    <source>
        <dbReference type="EMBL" id="KAG7397245.1"/>
    </source>
</evidence>
<sequence>MNSSHSSSGSASSGGDTVGEDSRAVRKTDSSNAGDSCTWYANAGCKRPRTCYDCLNVQVSSGECAIMPNGMCVNLADYSSYLNQQQDFGIFYKYYSSSQYTYCSANDSACSACASQWVSDYTSTGSLDSTYCTGLDGCLCLARCELPDWQATVITEQCSGSASGTRLPTSSSTASRIGFALAVGVAFGVLLGVWAIKLLYCNRRRDRSSSAPGFYEMRTVRRPPQGPQLALTGWKALREKLITMEQAEIGRGADDAMECNESSTNVDTGIQEESLEDGGGVYYAASPNDCVRQTRR</sequence>
<feature type="region of interest" description="Disordered" evidence="1">
    <location>
        <begin position="1"/>
        <end position="33"/>
    </location>
</feature>
<protein>
    <submittedName>
        <fullName evidence="3">Uncharacterized protein</fullName>
    </submittedName>
</protein>
<evidence type="ECO:0000313" key="4">
    <source>
        <dbReference type="Proteomes" id="UP000693981"/>
    </source>
</evidence>
<gene>
    <name evidence="3" type="ORF">PHYBOEH_001057</name>
</gene>
<evidence type="ECO:0000256" key="1">
    <source>
        <dbReference type="SAM" id="MobiDB-lite"/>
    </source>
</evidence>
<proteinExistence type="predicted"/>
<dbReference type="EMBL" id="JAGDFL010000120">
    <property type="protein sequence ID" value="KAG7397245.1"/>
    <property type="molecule type" value="Genomic_DNA"/>
</dbReference>
<name>A0A8T1WUN3_9STRA</name>
<dbReference type="Proteomes" id="UP000693981">
    <property type="component" value="Unassembled WGS sequence"/>
</dbReference>
<feature type="transmembrane region" description="Helical" evidence="2">
    <location>
        <begin position="177"/>
        <end position="200"/>
    </location>
</feature>
<keyword evidence="2" id="KW-0812">Transmembrane</keyword>
<keyword evidence="2" id="KW-1133">Transmembrane helix</keyword>
<evidence type="ECO:0000256" key="2">
    <source>
        <dbReference type="SAM" id="Phobius"/>
    </source>
</evidence>
<keyword evidence="2" id="KW-0472">Membrane</keyword>
<feature type="compositionally biased region" description="Basic and acidic residues" evidence="1">
    <location>
        <begin position="20"/>
        <end position="29"/>
    </location>
</feature>
<keyword evidence="4" id="KW-1185">Reference proteome</keyword>
<feature type="compositionally biased region" description="Low complexity" evidence="1">
    <location>
        <begin position="1"/>
        <end position="15"/>
    </location>
</feature>
<dbReference type="OrthoDB" id="114433at2759"/>
<accession>A0A8T1WUN3</accession>
<reference evidence="3" key="1">
    <citation type="submission" date="2021-02" db="EMBL/GenBank/DDBJ databases">
        <authorList>
            <person name="Palmer J.M."/>
        </authorList>
    </citation>
    <scope>NUCLEOTIDE SEQUENCE</scope>
    <source>
        <strain evidence="3">SCRP23</strain>
    </source>
</reference>
<dbReference type="AlphaFoldDB" id="A0A8T1WUN3"/>
<comment type="caution">
    <text evidence="3">The sequence shown here is derived from an EMBL/GenBank/DDBJ whole genome shotgun (WGS) entry which is preliminary data.</text>
</comment>
<organism evidence="3 4">
    <name type="scientific">Phytophthora boehmeriae</name>
    <dbReference type="NCBI Taxonomy" id="109152"/>
    <lineage>
        <taxon>Eukaryota</taxon>
        <taxon>Sar</taxon>
        <taxon>Stramenopiles</taxon>
        <taxon>Oomycota</taxon>
        <taxon>Peronosporomycetes</taxon>
        <taxon>Peronosporales</taxon>
        <taxon>Peronosporaceae</taxon>
        <taxon>Phytophthora</taxon>
    </lineage>
</organism>